<sequence length="64" mass="7458">MRIYMAVTADKYEFPLYIADTATELAKIMGISRQVIYDGISKKHNGRYKGIKFVKVEIDEERKN</sequence>
<gene>
    <name evidence="1" type="ORF">HMPREF3229_01563</name>
</gene>
<reference evidence="1 2" key="1">
    <citation type="submission" date="2016-01" db="EMBL/GenBank/DDBJ databases">
        <authorList>
            <person name="Oliw E.H."/>
        </authorList>
    </citation>
    <scope>NUCLEOTIDE SEQUENCE [LARGE SCALE GENOMIC DNA]</scope>
    <source>
        <strain evidence="1 2">CMW7756A</strain>
    </source>
</reference>
<dbReference type="EMBL" id="LRQE01000039">
    <property type="protein sequence ID" value="KXA28931.1"/>
    <property type="molecule type" value="Genomic_DNA"/>
</dbReference>
<evidence type="ECO:0000313" key="1">
    <source>
        <dbReference type="EMBL" id="KXA28931.1"/>
    </source>
</evidence>
<dbReference type="RefSeq" id="WP_197407906.1">
    <property type="nucleotide sequence ID" value="NZ_KQ957105.1"/>
</dbReference>
<accession>A0A133PK53</accession>
<organism evidence="1">
    <name type="scientific">Peptoniphilus harei</name>
    <dbReference type="NCBI Taxonomy" id="54005"/>
    <lineage>
        <taxon>Bacteria</taxon>
        <taxon>Bacillati</taxon>
        <taxon>Bacillota</taxon>
        <taxon>Tissierellia</taxon>
        <taxon>Tissierellales</taxon>
        <taxon>Peptoniphilaceae</taxon>
        <taxon>Peptoniphilus</taxon>
    </lineage>
</organism>
<name>A0A133PK53_9FIRM</name>
<evidence type="ECO:0000313" key="2">
    <source>
        <dbReference type="Proteomes" id="UP000070174"/>
    </source>
</evidence>
<protein>
    <submittedName>
        <fullName evidence="1">Uncharacterized protein</fullName>
    </submittedName>
</protein>
<dbReference type="PATRIC" id="fig|54005.3.peg.1525"/>
<comment type="caution">
    <text evidence="1">The sequence shown here is derived from an EMBL/GenBank/DDBJ whole genome shotgun (WGS) entry which is preliminary data.</text>
</comment>
<dbReference type="AlphaFoldDB" id="A0A133PK53"/>
<proteinExistence type="predicted"/>
<dbReference type="Proteomes" id="UP000070174">
    <property type="component" value="Unassembled WGS sequence"/>
</dbReference>